<keyword evidence="1" id="KW-0560">Oxidoreductase</keyword>
<evidence type="ECO:0000256" key="1">
    <source>
        <dbReference type="ARBA" id="ARBA00023002"/>
    </source>
</evidence>
<reference evidence="4 5" key="1">
    <citation type="journal article" date="2021" name="Sci. Rep.">
        <title>The genome of the diatom Chaetoceros tenuissimus carries an ancient integrated fragment of an extant virus.</title>
        <authorList>
            <person name="Hongo Y."/>
            <person name="Kimura K."/>
            <person name="Takaki Y."/>
            <person name="Yoshida Y."/>
            <person name="Baba S."/>
            <person name="Kobayashi G."/>
            <person name="Nagasaki K."/>
            <person name="Hano T."/>
            <person name="Tomaru Y."/>
        </authorList>
    </citation>
    <scope>NUCLEOTIDE SEQUENCE [LARGE SCALE GENOMIC DNA]</scope>
    <source>
        <strain evidence="4 5">NIES-3715</strain>
    </source>
</reference>
<gene>
    <name evidence="4" type="ORF">CTEN210_17927</name>
</gene>
<accession>A0AAD3DBS5</accession>
<feature type="region of interest" description="Disordered" evidence="2">
    <location>
        <begin position="157"/>
        <end position="176"/>
    </location>
</feature>
<feature type="transmembrane region" description="Helical" evidence="3">
    <location>
        <begin position="15"/>
        <end position="36"/>
    </location>
</feature>
<dbReference type="SUPFAM" id="SSF51735">
    <property type="entry name" value="NAD(P)-binding Rossmann-fold domains"/>
    <property type="match status" value="1"/>
</dbReference>
<dbReference type="Pfam" id="PF00106">
    <property type="entry name" value="adh_short"/>
    <property type="match status" value="1"/>
</dbReference>
<organism evidence="4 5">
    <name type="scientific">Chaetoceros tenuissimus</name>
    <dbReference type="NCBI Taxonomy" id="426638"/>
    <lineage>
        <taxon>Eukaryota</taxon>
        <taxon>Sar</taxon>
        <taxon>Stramenopiles</taxon>
        <taxon>Ochrophyta</taxon>
        <taxon>Bacillariophyta</taxon>
        <taxon>Coscinodiscophyceae</taxon>
        <taxon>Chaetocerotophycidae</taxon>
        <taxon>Chaetocerotales</taxon>
        <taxon>Chaetocerotaceae</taxon>
        <taxon>Chaetoceros</taxon>
    </lineage>
</organism>
<dbReference type="Gene3D" id="3.40.50.720">
    <property type="entry name" value="NAD(P)-binding Rossmann-like Domain"/>
    <property type="match status" value="1"/>
</dbReference>
<dbReference type="GO" id="GO:0016491">
    <property type="term" value="F:oxidoreductase activity"/>
    <property type="evidence" value="ECO:0007669"/>
    <property type="project" value="UniProtKB-KW"/>
</dbReference>
<keyword evidence="3" id="KW-0472">Membrane</keyword>
<dbReference type="PANTHER" id="PTHR43157">
    <property type="entry name" value="PHOSPHATIDYLINOSITOL-GLYCAN BIOSYNTHESIS CLASS F PROTEIN-RELATED"/>
    <property type="match status" value="1"/>
</dbReference>
<feature type="transmembrane region" description="Helical" evidence="3">
    <location>
        <begin position="48"/>
        <end position="66"/>
    </location>
</feature>
<sequence length="436" mass="48609">MSESLTTMRVYQGLIAGPIALSLLYSISVQCFLSGWHECSWTYHLSSISLRLTLVIVAIAILFAMEEFSHDTFLLPAVVFPILAVTLMVRTRKIYITGPTSEKYIQTQAAKDKIVLITGANTGIGKETARQLFMAGATVILSCRSEQRARDAMEDILSSQQHNSSNSTATETTQLRSKTMDKDRLLFLQCDVSDYDSVRNASQELDKMLCKLDKSNDATATPALDVLINNAGIMMGTRKENKAGHELTMACNHLGHFLLTNLLMPNLRASKYGGRVVVVTSSTYTLADKGMDLDDLQCEKRSYTMFSQYAQSKLANILMGKELARRESETKNKGTEKPVKVYNVHPGLVRTDVVRNMPWYLKYPNMMFSLVLVTLQKAPPAGAYTNVFCALDESLENQSGEYFSNSEAFATNKFTHDEDTAKRLWTLSCNLVGLKE</sequence>
<evidence type="ECO:0000313" key="5">
    <source>
        <dbReference type="Proteomes" id="UP001054902"/>
    </source>
</evidence>
<keyword evidence="3" id="KW-1133">Transmembrane helix</keyword>
<dbReference type="EMBL" id="BLLK01000074">
    <property type="protein sequence ID" value="GFH61451.1"/>
    <property type="molecule type" value="Genomic_DNA"/>
</dbReference>
<dbReference type="InterPro" id="IPR002347">
    <property type="entry name" value="SDR_fam"/>
</dbReference>
<evidence type="ECO:0000256" key="2">
    <source>
        <dbReference type="SAM" id="MobiDB-lite"/>
    </source>
</evidence>
<evidence type="ECO:0000256" key="3">
    <source>
        <dbReference type="SAM" id="Phobius"/>
    </source>
</evidence>
<name>A0AAD3DBS5_9STRA</name>
<protein>
    <recommendedName>
        <fullName evidence="6">Protochlorophyllide reductase</fullName>
    </recommendedName>
</protein>
<dbReference type="Proteomes" id="UP001054902">
    <property type="component" value="Unassembled WGS sequence"/>
</dbReference>
<proteinExistence type="predicted"/>
<keyword evidence="5" id="KW-1185">Reference proteome</keyword>
<dbReference type="CDD" id="cd05327">
    <property type="entry name" value="retinol-DH_like_SDR_c_like"/>
    <property type="match status" value="1"/>
</dbReference>
<evidence type="ECO:0000313" key="4">
    <source>
        <dbReference type="EMBL" id="GFH61451.1"/>
    </source>
</evidence>
<keyword evidence="3" id="KW-0812">Transmembrane</keyword>
<feature type="transmembrane region" description="Helical" evidence="3">
    <location>
        <begin position="72"/>
        <end position="89"/>
    </location>
</feature>
<dbReference type="PANTHER" id="PTHR43157:SF31">
    <property type="entry name" value="PHOSPHATIDYLINOSITOL-GLYCAN BIOSYNTHESIS CLASS F PROTEIN"/>
    <property type="match status" value="1"/>
</dbReference>
<evidence type="ECO:0008006" key="6">
    <source>
        <dbReference type="Google" id="ProtNLM"/>
    </source>
</evidence>
<dbReference type="PRINTS" id="PR00081">
    <property type="entry name" value="GDHRDH"/>
</dbReference>
<dbReference type="AlphaFoldDB" id="A0AAD3DBS5"/>
<comment type="caution">
    <text evidence="4">The sequence shown here is derived from an EMBL/GenBank/DDBJ whole genome shotgun (WGS) entry which is preliminary data.</text>
</comment>
<dbReference type="InterPro" id="IPR036291">
    <property type="entry name" value="NAD(P)-bd_dom_sf"/>
</dbReference>